<dbReference type="EMBL" id="JAVRJZ010000003">
    <property type="protein sequence ID" value="KAK2724399.1"/>
    <property type="molecule type" value="Genomic_DNA"/>
</dbReference>
<feature type="compositionally biased region" description="Basic residues" evidence="2">
    <location>
        <begin position="287"/>
        <end position="306"/>
    </location>
</feature>
<dbReference type="InterPro" id="IPR007146">
    <property type="entry name" value="Sas10/Utp3/C1D"/>
</dbReference>
<evidence type="ECO:0000313" key="3">
    <source>
        <dbReference type="EMBL" id="KAK2724399.1"/>
    </source>
</evidence>
<sequence>MEDEGRDVQLEFRSLIEEIATHTNQVREKVKALSQQIADDPPNVNKGLSILEVKYHAFLEYLIGITYGMIIKVNGMSLQKNSLIDLIVENRTIIERIRPIEQKLKYQMDKVLKAARGDLSADDPLRFKANPDLLVTKGEASSEEELSEGEEEDRQKSDSKHSVGTYVPPKLVSMPYEGDLSLAEKKAQKEARIKRHLMTSTLLQELKEEYTDAPIELVDTDDIIKAKQHKRAKEKQEYEETYMTRMPLAKADRKGVKRTNLGTELTSFGNFASLMDEENEDFELPSRKKAKNALKKGKGGKGKKGMLIKANQNTSS</sequence>
<dbReference type="PANTHER" id="PTHR13237:SF9">
    <property type="entry name" value="NEUROGUIDIN"/>
    <property type="match status" value="1"/>
</dbReference>
<gene>
    <name evidence="3" type="ORF">QYM36_001049</name>
</gene>
<dbReference type="Proteomes" id="UP001187531">
    <property type="component" value="Unassembled WGS sequence"/>
</dbReference>
<reference evidence="3" key="1">
    <citation type="submission" date="2023-07" db="EMBL/GenBank/DDBJ databases">
        <title>Chromosome-level genome assembly of Artemia franciscana.</title>
        <authorList>
            <person name="Jo E."/>
        </authorList>
    </citation>
    <scope>NUCLEOTIDE SEQUENCE</scope>
    <source>
        <tissue evidence="3">Whole body</tissue>
    </source>
</reference>
<name>A0AA88IA14_ARTSF</name>
<evidence type="ECO:0008006" key="5">
    <source>
        <dbReference type="Google" id="ProtNLM"/>
    </source>
</evidence>
<proteinExistence type="inferred from homology"/>
<evidence type="ECO:0000256" key="1">
    <source>
        <dbReference type="ARBA" id="ARBA00010979"/>
    </source>
</evidence>
<comment type="caution">
    <text evidence="3">The sequence shown here is derived from an EMBL/GenBank/DDBJ whole genome shotgun (WGS) entry which is preliminary data.</text>
</comment>
<feature type="region of interest" description="Disordered" evidence="2">
    <location>
        <begin position="279"/>
        <end position="316"/>
    </location>
</feature>
<organism evidence="3 4">
    <name type="scientific">Artemia franciscana</name>
    <name type="common">Brine shrimp</name>
    <name type="synonym">Artemia sanfranciscana</name>
    <dbReference type="NCBI Taxonomy" id="6661"/>
    <lineage>
        <taxon>Eukaryota</taxon>
        <taxon>Metazoa</taxon>
        <taxon>Ecdysozoa</taxon>
        <taxon>Arthropoda</taxon>
        <taxon>Crustacea</taxon>
        <taxon>Branchiopoda</taxon>
        <taxon>Anostraca</taxon>
        <taxon>Artemiidae</taxon>
        <taxon>Artemia</taxon>
    </lineage>
</organism>
<feature type="region of interest" description="Disordered" evidence="2">
    <location>
        <begin position="138"/>
        <end position="168"/>
    </location>
</feature>
<dbReference type="Pfam" id="PF04000">
    <property type="entry name" value="Sas10_Utp3"/>
    <property type="match status" value="1"/>
</dbReference>
<feature type="compositionally biased region" description="Acidic residues" evidence="2">
    <location>
        <begin position="141"/>
        <end position="152"/>
    </location>
</feature>
<dbReference type="GO" id="GO:0000462">
    <property type="term" value="P:maturation of SSU-rRNA from tricistronic rRNA transcript (SSU-rRNA, 5.8S rRNA, LSU-rRNA)"/>
    <property type="evidence" value="ECO:0007669"/>
    <property type="project" value="TreeGrafter"/>
</dbReference>
<dbReference type="GO" id="GO:0032040">
    <property type="term" value="C:small-subunit processome"/>
    <property type="evidence" value="ECO:0007669"/>
    <property type="project" value="TreeGrafter"/>
</dbReference>
<protein>
    <recommendedName>
        <fullName evidence="5">Neuroguidin</fullName>
    </recommendedName>
</protein>
<dbReference type="AlphaFoldDB" id="A0AA88IA14"/>
<comment type="similarity">
    <text evidence="1">Belongs to the SAS10 family.</text>
</comment>
<dbReference type="PANTHER" id="PTHR13237">
    <property type="entry name" value="SOMETHING ABOUT SILENCING PROTEIN 10-RELATED"/>
    <property type="match status" value="1"/>
</dbReference>
<accession>A0AA88IA14</accession>
<keyword evidence="4" id="KW-1185">Reference proteome</keyword>
<evidence type="ECO:0000256" key="2">
    <source>
        <dbReference type="SAM" id="MobiDB-lite"/>
    </source>
</evidence>
<evidence type="ECO:0000313" key="4">
    <source>
        <dbReference type="Proteomes" id="UP001187531"/>
    </source>
</evidence>